<dbReference type="SUPFAM" id="SSF50475">
    <property type="entry name" value="FMN-binding split barrel"/>
    <property type="match status" value="1"/>
</dbReference>
<dbReference type="STRING" id="416591.Tlet_0549"/>
<dbReference type="Pfam" id="PF01613">
    <property type="entry name" value="Flavin_Reduct"/>
    <property type="match status" value="1"/>
</dbReference>
<comment type="similarity">
    <text evidence="1">Belongs to the non-flavoprotein flavin reductase family.</text>
</comment>
<dbReference type="InterPro" id="IPR050268">
    <property type="entry name" value="NADH-dep_flavin_reductase"/>
</dbReference>
<protein>
    <submittedName>
        <fullName evidence="4">Flavin reductase domain protein FMN-binding</fullName>
    </submittedName>
</protein>
<evidence type="ECO:0000313" key="5">
    <source>
        <dbReference type="Proteomes" id="UP000002016"/>
    </source>
</evidence>
<evidence type="ECO:0000313" key="4">
    <source>
        <dbReference type="EMBL" id="ABV33116.1"/>
    </source>
</evidence>
<reference evidence="4 5" key="2">
    <citation type="journal article" date="2009" name="Proc. Natl. Acad. Sci. U.S.A.">
        <title>On the chimeric nature, thermophilic origin, and phylogenetic placement of the Thermotogales.</title>
        <authorList>
            <person name="Zhaxybayeva O."/>
            <person name="Swithers K.S."/>
            <person name="Lapierre P."/>
            <person name="Fournier G.P."/>
            <person name="Bickhart D.M."/>
            <person name="DeBoy R.T."/>
            <person name="Nelson K.E."/>
            <person name="Nesbo C.L."/>
            <person name="Doolittle W.F."/>
            <person name="Gogarten J.P."/>
            <person name="Noll K.M."/>
        </authorList>
    </citation>
    <scope>NUCLEOTIDE SEQUENCE [LARGE SCALE GENOMIC DNA]</scope>
    <source>
        <strain evidence="5">ATCC BAA-301 / DSM 14385 / NBRC 107922 / TMO</strain>
    </source>
</reference>
<dbReference type="PANTHER" id="PTHR30466">
    <property type="entry name" value="FLAVIN REDUCTASE"/>
    <property type="match status" value="1"/>
</dbReference>
<accession>A8F4N2</accession>
<keyword evidence="2" id="KW-0560">Oxidoreductase</keyword>
<dbReference type="GO" id="GO:0042602">
    <property type="term" value="F:riboflavin reductase (NADPH) activity"/>
    <property type="evidence" value="ECO:0007669"/>
    <property type="project" value="TreeGrafter"/>
</dbReference>
<evidence type="ECO:0000259" key="3">
    <source>
        <dbReference type="SMART" id="SM00903"/>
    </source>
</evidence>
<proteinExistence type="inferred from homology"/>
<dbReference type="eggNOG" id="COG1853">
    <property type="taxonomic scope" value="Bacteria"/>
</dbReference>
<name>A8F4N2_PSELT</name>
<sequence>MRKSAFDYLLQGVYLVSTCCENQLAGLTAAWVMQSSFKPAMIAVSLGPDRRTAELIEKSGKFSVQVLDNSQKDIAKIFGYQSSRDIDKFSRVDWFESEKLKLPIVNGILAYFECELSGKLSSGDHVIYNATVLNHKVLKNGEPMIFSMRDWF</sequence>
<dbReference type="GO" id="GO:0010181">
    <property type="term" value="F:FMN binding"/>
    <property type="evidence" value="ECO:0007669"/>
    <property type="project" value="InterPro"/>
</dbReference>
<gene>
    <name evidence="4" type="ordered locus">Tlet_0549</name>
</gene>
<dbReference type="InterPro" id="IPR002563">
    <property type="entry name" value="Flavin_Rdtase-like_dom"/>
</dbReference>
<dbReference type="KEGG" id="tle:Tlet_0549"/>
<dbReference type="PANTHER" id="PTHR30466:SF11">
    <property type="entry name" value="FLAVIN-DEPENDENT MONOOXYGENASE, REDUCTASE SUBUNIT HSAB"/>
    <property type="match status" value="1"/>
</dbReference>
<dbReference type="InterPro" id="IPR012349">
    <property type="entry name" value="Split_barrel_FMN-bd"/>
</dbReference>
<dbReference type="HOGENOM" id="CLU_059021_4_2_0"/>
<organism evidence="4 5">
    <name type="scientific">Pseudothermotoga lettingae (strain ATCC BAA-301 / DSM 14385 / NBRC 107922 / TMO)</name>
    <name type="common">Thermotoga lettingae</name>
    <dbReference type="NCBI Taxonomy" id="416591"/>
    <lineage>
        <taxon>Bacteria</taxon>
        <taxon>Thermotogati</taxon>
        <taxon>Thermotogota</taxon>
        <taxon>Thermotogae</taxon>
        <taxon>Thermotogales</taxon>
        <taxon>Thermotogaceae</taxon>
        <taxon>Pseudothermotoga</taxon>
    </lineage>
</organism>
<dbReference type="EMBL" id="CP000812">
    <property type="protein sequence ID" value="ABV33116.1"/>
    <property type="molecule type" value="Genomic_DNA"/>
</dbReference>
<dbReference type="OrthoDB" id="9794638at2"/>
<dbReference type="RefSeq" id="WP_012002597.1">
    <property type="nucleotide sequence ID" value="NC_009828.1"/>
</dbReference>
<reference evidence="4 5" key="1">
    <citation type="submission" date="2007-08" db="EMBL/GenBank/DDBJ databases">
        <title>Complete sequence of Thermotoga lettingae TMO.</title>
        <authorList>
            <consortium name="US DOE Joint Genome Institute"/>
            <person name="Copeland A."/>
            <person name="Lucas S."/>
            <person name="Lapidus A."/>
            <person name="Barry K."/>
            <person name="Glavina del Rio T."/>
            <person name="Dalin E."/>
            <person name="Tice H."/>
            <person name="Pitluck S."/>
            <person name="Foster B."/>
            <person name="Bruce D."/>
            <person name="Schmutz J."/>
            <person name="Larimer F."/>
            <person name="Land M."/>
            <person name="Hauser L."/>
            <person name="Kyrpides N."/>
            <person name="Mikhailova N."/>
            <person name="Nelson K."/>
            <person name="Gogarten J.P."/>
            <person name="Noll K."/>
            <person name="Richardson P."/>
        </authorList>
    </citation>
    <scope>NUCLEOTIDE SEQUENCE [LARGE SCALE GENOMIC DNA]</scope>
    <source>
        <strain evidence="5">ATCC BAA-301 / DSM 14385 / NBRC 107922 / TMO</strain>
    </source>
</reference>
<dbReference type="Proteomes" id="UP000002016">
    <property type="component" value="Chromosome"/>
</dbReference>
<feature type="domain" description="Flavin reductase like" evidence="3">
    <location>
        <begin position="6"/>
        <end position="150"/>
    </location>
</feature>
<evidence type="ECO:0000256" key="2">
    <source>
        <dbReference type="ARBA" id="ARBA00023002"/>
    </source>
</evidence>
<dbReference type="SMART" id="SM00903">
    <property type="entry name" value="Flavin_Reduct"/>
    <property type="match status" value="1"/>
</dbReference>
<dbReference type="AlphaFoldDB" id="A8F4N2"/>
<dbReference type="Gene3D" id="2.30.110.10">
    <property type="entry name" value="Electron Transport, Fmn-binding Protein, Chain A"/>
    <property type="match status" value="1"/>
</dbReference>
<keyword evidence="5" id="KW-1185">Reference proteome</keyword>
<evidence type="ECO:0000256" key="1">
    <source>
        <dbReference type="ARBA" id="ARBA00008898"/>
    </source>
</evidence>